<proteinExistence type="predicted"/>
<dbReference type="PANTHER" id="PTHR30173">
    <property type="entry name" value="SIGMA 19 FACTOR"/>
    <property type="match status" value="1"/>
</dbReference>
<evidence type="ECO:0000313" key="6">
    <source>
        <dbReference type="Proteomes" id="UP000064967"/>
    </source>
</evidence>
<sequence length="307" mass="33627">MGSIADAEDVLQETWVRAWQAFDRFDEHRASLRTWLHRIATNACLNALEGRRHRPLPSGLGLPPTTGDAPLARGVDDIPWLEPIPDALFGTSSTDPAQALLARGHLRLAVVAATQLLPPRQRAILLLREVLDVPATDVAEALETTVAAVNSGLQRARAQLNDAQIGPDDVLEPTAPERRALVEKYVAAFERADIAALRELLTEEALLEMPPFAIWLRGRADYARFVERVFEMRGHDWRVAVTAANGQFAFAAYVASGNGTHTLHTLQVLDVTPRGISRNVVFQDPRLMQRFGLSPTFNGEGGLKSGG</sequence>
<evidence type="ECO:0000256" key="1">
    <source>
        <dbReference type="ARBA" id="ARBA00011344"/>
    </source>
</evidence>
<dbReference type="InterPro" id="IPR013324">
    <property type="entry name" value="RNA_pol_sigma_r3/r4-like"/>
</dbReference>
<dbReference type="SUPFAM" id="SSF54427">
    <property type="entry name" value="NTF2-like"/>
    <property type="match status" value="1"/>
</dbReference>
<name>A0A0K1Q3C8_9BACT</name>
<dbReference type="RefSeq" id="WP_146651556.1">
    <property type="nucleotide sequence ID" value="NZ_CP012333.1"/>
</dbReference>
<evidence type="ECO:0000259" key="4">
    <source>
        <dbReference type="Pfam" id="PF12680"/>
    </source>
</evidence>
<reference evidence="5 6" key="1">
    <citation type="submission" date="2015-08" db="EMBL/GenBank/DDBJ databases">
        <authorList>
            <person name="Babu N.S."/>
            <person name="Beckwith C.J."/>
            <person name="Beseler K.G."/>
            <person name="Brison A."/>
            <person name="Carone J.V."/>
            <person name="Caskin T.P."/>
            <person name="Diamond M."/>
            <person name="Durham M.E."/>
            <person name="Foxe J.M."/>
            <person name="Go M."/>
            <person name="Henderson B.A."/>
            <person name="Jones I.B."/>
            <person name="McGettigan J.A."/>
            <person name="Micheletti S.J."/>
            <person name="Nasrallah M.E."/>
            <person name="Ortiz D."/>
            <person name="Piller C.R."/>
            <person name="Privatt S.R."/>
            <person name="Schneider S.L."/>
            <person name="Sharp S."/>
            <person name="Smith T.C."/>
            <person name="Stanton J.D."/>
            <person name="Ullery H.E."/>
            <person name="Wilson R.J."/>
            <person name="Serrano M.G."/>
            <person name="Buck G."/>
            <person name="Lee V."/>
            <person name="Wang Y."/>
            <person name="Carvalho R."/>
            <person name="Voegtly L."/>
            <person name="Shi R."/>
            <person name="Duckworth R."/>
            <person name="Johnson A."/>
            <person name="Loviza R."/>
            <person name="Walstead R."/>
            <person name="Shah Z."/>
            <person name="Kiflezghi M."/>
            <person name="Wade K."/>
            <person name="Ball S.L."/>
            <person name="Bradley K.W."/>
            <person name="Asai D.J."/>
            <person name="Bowman C.A."/>
            <person name="Russell D.A."/>
            <person name="Pope W.H."/>
            <person name="Jacobs-Sera D."/>
            <person name="Hendrix R.W."/>
            <person name="Hatfull G.F."/>
        </authorList>
    </citation>
    <scope>NUCLEOTIDE SEQUENCE [LARGE SCALE GENOMIC DNA]</scope>
    <source>
        <strain evidence="5 6">DSM 27648</strain>
    </source>
</reference>
<dbReference type="GO" id="GO:0016987">
    <property type="term" value="F:sigma factor activity"/>
    <property type="evidence" value="ECO:0007669"/>
    <property type="project" value="InterPro"/>
</dbReference>
<keyword evidence="6" id="KW-1185">Reference proteome</keyword>
<evidence type="ECO:0000259" key="2">
    <source>
        <dbReference type="Pfam" id="PF04542"/>
    </source>
</evidence>
<comment type="subunit">
    <text evidence="1">Interacts transiently with the RNA polymerase catalytic core formed by RpoA, RpoB, RpoC and RpoZ (2 alpha, 1 beta, 1 beta' and 1 omega subunit) to form the RNA polymerase holoenzyme that can initiate transcription.</text>
</comment>
<dbReference type="NCBIfam" id="TIGR02960">
    <property type="entry name" value="SigX5"/>
    <property type="match status" value="1"/>
</dbReference>
<dbReference type="Gene3D" id="1.10.1740.10">
    <property type="match status" value="1"/>
</dbReference>
<dbReference type="Gene3D" id="1.10.10.10">
    <property type="entry name" value="Winged helix-like DNA-binding domain superfamily/Winged helix DNA-binding domain"/>
    <property type="match status" value="1"/>
</dbReference>
<dbReference type="PATRIC" id="fig|1391654.3.peg.6999"/>
<dbReference type="SUPFAM" id="SSF88659">
    <property type="entry name" value="Sigma3 and sigma4 domains of RNA polymerase sigma factors"/>
    <property type="match status" value="1"/>
</dbReference>
<feature type="domain" description="RNA polymerase sigma-70 region 2" evidence="2">
    <location>
        <begin position="2"/>
        <end position="52"/>
    </location>
</feature>
<dbReference type="OrthoDB" id="9794372at2"/>
<dbReference type="EMBL" id="CP012333">
    <property type="protein sequence ID" value="AKV00228.1"/>
    <property type="molecule type" value="Genomic_DNA"/>
</dbReference>
<organism evidence="5 6">
    <name type="scientific">Labilithrix luteola</name>
    <dbReference type="NCBI Taxonomy" id="1391654"/>
    <lineage>
        <taxon>Bacteria</taxon>
        <taxon>Pseudomonadati</taxon>
        <taxon>Myxococcota</taxon>
        <taxon>Polyangia</taxon>
        <taxon>Polyangiales</taxon>
        <taxon>Labilitrichaceae</taxon>
        <taxon>Labilithrix</taxon>
    </lineage>
</organism>
<dbReference type="InterPro" id="IPR037401">
    <property type="entry name" value="SnoaL-like"/>
</dbReference>
<dbReference type="PANTHER" id="PTHR30173:SF36">
    <property type="entry name" value="ECF RNA POLYMERASE SIGMA FACTOR SIGJ"/>
    <property type="match status" value="1"/>
</dbReference>
<dbReference type="InterPro" id="IPR007627">
    <property type="entry name" value="RNA_pol_sigma70_r2"/>
</dbReference>
<evidence type="ECO:0000313" key="5">
    <source>
        <dbReference type="EMBL" id="AKV00228.1"/>
    </source>
</evidence>
<gene>
    <name evidence="5" type="ORF">AKJ09_06891</name>
</gene>
<dbReference type="NCBIfam" id="TIGR02937">
    <property type="entry name" value="sigma70-ECF"/>
    <property type="match status" value="1"/>
</dbReference>
<feature type="domain" description="RNA polymerase sigma factor 70 region 4 type 2" evidence="3">
    <location>
        <begin position="108"/>
        <end position="160"/>
    </location>
</feature>
<evidence type="ECO:0000259" key="3">
    <source>
        <dbReference type="Pfam" id="PF08281"/>
    </source>
</evidence>
<dbReference type="Pfam" id="PF04542">
    <property type="entry name" value="Sigma70_r2"/>
    <property type="match status" value="1"/>
</dbReference>
<accession>A0A0K1Q3C8</accession>
<dbReference type="CDD" id="cd06171">
    <property type="entry name" value="Sigma70_r4"/>
    <property type="match status" value="1"/>
</dbReference>
<dbReference type="InterPro" id="IPR014305">
    <property type="entry name" value="RNA_pol_sigma-G_actinobac"/>
</dbReference>
<dbReference type="InterPro" id="IPR013249">
    <property type="entry name" value="RNA_pol_sigma70_r4_t2"/>
</dbReference>
<dbReference type="Proteomes" id="UP000064967">
    <property type="component" value="Chromosome"/>
</dbReference>
<dbReference type="InterPro" id="IPR013325">
    <property type="entry name" value="RNA_pol_sigma_r2"/>
</dbReference>
<protein>
    <submittedName>
        <fullName evidence="5">RNA polymerase sigma-70 factor</fullName>
    </submittedName>
</protein>
<dbReference type="NCBIfam" id="NF006089">
    <property type="entry name" value="PRK08241.1"/>
    <property type="match status" value="1"/>
</dbReference>
<feature type="domain" description="SnoaL-like" evidence="4">
    <location>
        <begin position="182"/>
        <end position="263"/>
    </location>
</feature>
<dbReference type="Pfam" id="PF08281">
    <property type="entry name" value="Sigma70_r4_2"/>
    <property type="match status" value="1"/>
</dbReference>
<dbReference type="Gene3D" id="3.10.450.50">
    <property type="match status" value="1"/>
</dbReference>
<dbReference type="InterPro" id="IPR032710">
    <property type="entry name" value="NTF2-like_dom_sf"/>
</dbReference>
<dbReference type="STRING" id="1391654.AKJ09_06891"/>
<dbReference type="GO" id="GO:0003677">
    <property type="term" value="F:DNA binding"/>
    <property type="evidence" value="ECO:0007669"/>
    <property type="project" value="InterPro"/>
</dbReference>
<dbReference type="InterPro" id="IPR036388">
    <property type="entry name" value="WH-like_DNA-bd_sf"/>
</dbReference>
<dbReference type="KEGG" id="llu:AKJ09_06891"/>
<dbReference type="SUPFAM" id="SSF88946">
    <property type="entry name" value="Sigma2 domain of RNA polymerase sigma factors"/>
    <property type="match status" value="1"/>
</dbReference>
<dbReference type="InterPro" id="IPR014284">
    <property type="entry name" value="RNA_pol_sigma-70_dom"/>
</dbReference>
<dbReference type="Pfam" id="PF12680">
    <property type="entry name" value="SnoaL_2"/>
    <property type="match status" value="1"/>
</dbReference>
<dbReference type="InterPro" id="IPR052704">
    <property type="entry name" value="ECF_Sigma-70_Domain"/>
</dbReference>
<dbReference type="AlphaFoldDB" id="A0A0K1Q3C8"/>
<dbReference type="GO" id="GO:0006352">
    <property type="term" value="P:DNA-templated transcription initiation"/>
    <property type="evidence" value="ECO:0007669"/>
    <property type="project" value="InterPro"/>
</dbReference>